<keyword evidence="7 10" id="KW-0472">Membrane</keyword>
<dbReference type="InterPro" id="IPR012910">
    <property type="entry name" value="Plug_dom"/>
</dbReference>
<protein>
    <submittedName>
        <fullName evidence="15">TonB-dependent receptor</fullName>
    </submittedName>
</protein>
<comment type="caution">
    <text evidence="15">The sequence shown here is derived from an EMBL/GenBank/DDBJ whole genome shotgun (WGS) entry which is preliminary data.</text>
</comment>
<dbReference type="Proteomes" id="UP001501207">
    <property type="component" value="Unassembled WGS sequence"/>
</dbReference>
<dbReference type="InterPro" id="IPR000531">
    <property type="entry name" value="Beta-barrel_TonB"/>
</dbReference>
<evidence type="ECO:0000256" key="6">
    <source>
        <dbReference type="ARBA" id="ARBA00023077"/>
    </source>
</evidence>
<dbReference type="InterPro" id="IPR037066">
    <property type="entry name" value="Plug_dom_sf"/>
</dbReference>
<evidence type="ECO:0000256" key="9">
    <source>
        <dbReference type="ARBA" id="ARBA00023237"/>
    </source>
</evidence>
<dbReference type="PANTHER" id="PTHR30069">
    <property type="entry name" value="TONB-DEPENDENT OUTER MEMBRANE RECEPTOR"/>
    <property type="match status" value="1"/>
</dbReference>
<keyword evidence="3 10" id="KW-1134">Transmembrane beta strand</keyword>
<organism evidence="15 16">
    <name type="scientific">Compostibacter hankyongensis</name>
    <dbReference type="NCBI Taxonomy" id="1007089"/>
    <lineage>
        <taxon>Bacteria</taxon>
        <taxon>Pseudomonadati</taxon>
        <taxon>Bacteroidota</taxon>
        <taxon>Chitinophagia</taxon>
        <taxon>Chitinophagales</taxon>
        <taxon>Chitinophagaceae</taxon>
        <taxon>Compostibacter</taxon>
    </lineage>
</organism>
<dbReference type="SUPFAM" id="SSF49464">
    <property type="entry name" value="Carboxypeptidase regulatory domain-like"/>
    <property type="match status" value="1"/>
</dbReference>
<dbReference type="InterPro" id="IPR039426">
    <property type="entry name" value="TonB-dep_rcpt-like"/>
</dbReference>
<feature type="domain" description="TonB-dependent receptor-like beta-barrel" evidence="13">
    <location>
        <begin position="247"/>
        <end position="766"/>
    </location>
</feature>
<comment type="subcellular location">
    <subcellularLocation>
        <location evidence="1 10">Cell outer membrane</location>
        <topology evidence="1 10">Multi-pass membrane protein</topology>
    </subcellularLocation>
</comment>
<dbReference type="SUPFAM" id="SSF56935">
    <property type="entry name" value="Porins"/>
    <property type="match status" value="1"/>
</dbReference>
<evidence type="ECO:0000256" key="5">
    <source>
        <dbReference type="ARBA" id="ARBA00022729"/>
    </source>
</evidence>
<evidence type="ECO:0000259" key="14">
    <source>
        <dbReference type="Pfam" id="PF07715"/>
    </source>
</evidence>
<dbReference type="Pfam" id="PF13715">
    <property type="entry name" value="CarbopepD_reg_2"/>
    <property type="match status" value="1"/>
</dbReference>
<evidence type="ECO:0000256" key="8">
    <source>
        <dbReference type="ARBA" id="ARBA00023170"/>
    </source>
</evidence>
<keyword evidence="8 15" id="KW-0675">Receptor</keyword>
<keyword evidence="9 10" id="KW-0998">Cell outer membrane</keyword>
<evidence type="ECO:0000256" key="12">
    <source>
        <dbReference type="SAM" id="SignalP"/>
    </source>
</evidence>
<dbReference type="InterPro" id="IPR036942">
    <property type="entry name" value="Beta-barrel_TonB_sf"/>
</dbReference>
<reference evidence="16" key="1">
    <citation type="journal article" date="2019" name="Int. J. Syst. Evol. Microbiol.">
        <title>The Global Catalogue of Microorganisms (GCM) 10K type strain sequencing project: providing services to taxonomists for standard genome sequencing and annotation.</title>
        <authorList>
            <consortium name="The Broad Institute Genomics Platform"/>
            <consortium name="The Broad Institute Genome Sequencing Center for Infectious Disease"/>
            <person name="Wu L."/>
            <person name="Ma J."/>
        </authorList>
    </citation>
    <scope>NUCLEOTIDE SEQUENCE [LARGE SCALE GENOMIC DNA]</scope>
    <source>
        <strain evidence="16">JCM 17664</strain>
    </source>
</reference>
<dbReference type="Pfam" id="PF07715">
    <property type="entry name" value="Plug"/>
    <property type="match status" value="1"/>
</dbReference>
<dbReference type="RefSeq" id="WP_344981372.1">
    <property type="nucleotide sequence ID" value="NZ_BAABFN010000022.1"/>
</dbReference>
<dbReference type="EMBL" id="BAABFN010000022">
    <property type="protein sequence ID" value="GAA4319317.1"/>
    <property type="molecule type" value="Genomic_DNA"/>
</dbReference>
<feature type="domain" description="TonB-dependent receptor plug" evidence="14">
    <location>
        <begin position="126"/>
        <end position="230"/>
    </location>
</feature>
<evidence type="ECO:0000313" key="15">
    <source>
        <dbReference type="EMBL" id="GAA4319317.1"/>
    </source>
</evidence>
<accession>A0ABP8G8B1</accession>
<feature type="signal peptide" evidence="12">
    <location>
        <begin position="1"/>
        <end position="22"/>
    </location>
</feature>
<keyword evidence="16" id="KW-1185">Reference proteome</keyword>
<dbReference type="PROSITE" id="PS52016">
    <property type="entry name" value="TONB_DEPENDENT_REC_3"/>
    <property type="match status" value="1"/>
</dbReference>
<keyword evidence="6 11" id="KW-0798">TonB box</keyword>
<proteinExistence type="inferred from homology"/>
<evidence type="ECO:0000256" key="10">
    <source>
        <dbReference type="PROSITE-ProRule" id="PRU01360"/>
    </source>
</evidence>
<evidence type="ECO:0000256" key="4">
    <source>
        <dbReference type="ARBA" id="ARBA00022692"/>
    </source>
</evidence>
<sequence>MKKIIFYIILTVLLGPAMVSRAATREEDKNLLTGTVTDAKSHQPLAGASVYFPDLKTGTITGSDGHFSIKNLPAGSFLVQVQYIGYGSVSAMVTIKGAVTHDFQLSPAVLEQSEVVVTGSSAATEARKSPTPISVISMQQIRRRAYTNIIDAVAKQPGISQVSTGPAISKPVIRGLGYNRVVVINDGIRQEGQQWGDEHGIEVDDYNVSKIEILKGPASLMYGSDALAGVVNIISNLPVPEGTVRGNLTGAWQSNSGLWGVHGNLAGNLNGFNWNAYGTRQQSHDYRNKYDGYVFNSRFNETNFGGYVGLNKSWGYSHLQFASFNENLGLVEGERDDDGHFVKPVPDGEEVPTHGDFTSYQPDIPRQRIVHNKAVLDNNFYLGGSSRLALILGFQQNLRKEYGEVETPDVPGLSLRLNTFNYDAKYFLPALGRWQTSIGVNGMAQHNINEGMEFLIPDYHLFDIGAFAYVKRDFDRLSLSGGLRFDNRHIQTDALRLDEDGKPAGAGEGEEKFSAVRRNFSNVSASAGLSYAAGSAVTLKVNIARGFRAPNAAELSANGVHEGTIRYEYGNTALHPEVSTEGDLGLEWNSTHVSLNAGVFYNDIRNYIFSRKLTGAGGEDSIPVNDNEEGYAAFQYQQTHAHLYGGELTLDIHPHPLDWLHFENSLSYVRGTIAGGTDSTGNLPMMPATRWVSELRGDFLKKGKGIRNLYVKIELDRYFRQNEIFSAYRTETVTPGYSLLNAGIGADIVNHKGRTLFSLNLSADNLADVAYQNHLSRLKYADENPVTGRTGVFDMGRNFSVKVNVPLNFK</sequence>
<comment type="similarity">
    <text evidence="10 11">Belongs to the TonB-dependent receptor family.</text>
</comment>
<evidence type="ECO:0000256" key="3">
    <source>
        <dbReference type="ARBA" id="ARBA00022452"/>
    </source>
</evidence>
<gene>
    <name evidence="15" type="ORF">GCM10023143_32680</name>
</gene>
<dbReference type="InterPro" id="IPR008969">
    <property type="entry name" value="CarboxyPept-like_regulatory"/>
</dbReference>
<evidence type="ECO:0000256" key="2">
    <source>
        <dbReference type="ARBA" id="ARBA00022448"/>
    </source>
</evidence>
<dbReference type="Gene3D" id="2.60.40.1120">
    <property type="entry name" value="Carboxypeptidase-like, regulatory domain"/>
    <property type="match status" value="1"/>
</dbReference>
<keyword evidence="2 10" id="KW-0813">Transport</keyword>
<evidence type="ECO:0000313" key="16">
    <source>
        <dbReference type="Proteomes" id="UP001501207"/>
    </source>
</evidence>
<feature type="chain" id="PRO_5045077712" evidence="12">
    <location>
        <begin position="23"/>
        <end position="810"/>
    </location>
</feature>
<dbReference type="Gene3D" id="2.40.170.20">
    <property type="entry name" value="TonB-dependent receptor, beta-barrel domain"/>
    <property type="match status" value="1"/>
</dbReference>
<dbReference type="Gene3D" id="2.170.130.10">
    <property type="entry name" value="TonB-dependent receptor, plug domain"/>
    <property type="match status" value="1"/>
</dbReference>
<evidence type="ECO:0000256" key="7">
    <source>
        <dbReference type="ARBA" id="ARBA00023136"/>
    </source>
</evidence>
<keyword evidence="4 10" id="KW-0812">Transmembrane</keyword>
<dbReference type="PANTHER" id="PTHR30069:SF29">
    <property type="entry name" value="HEMOGLOBIN AND HEMOGLOBIN-HAPTOGLOBIN-BINDING PROTEIN 1-RELATED"/>
    <property type="match status" value="1"/>
</dbReference>
<keyword evidence="5 12" id="KW-0732">Signal</keyword>
<evidence type="ECO:0000256" key="11">
    <source>
        <dbReference type="RuleBase" id="RU003357"/>
    </source>
</evidence>
<name>A0ABP8G8B1_9BACT</name>
<evidence type="ECO:0000259" key="13">
    <source>
        <dbReference type="Pfam" id="PF00593"/>
    </source>
</evidence>
<evidence type="ECO:0000256" key="1">
    <source>
        <dbReference type="ARBA" id="ARBA00004571"/>
    </source>
</evidence>
<dbReference type="Pfam" id="PF00593">
    <property type="entry name" value="TonB_dep_Rec_b-barrel"/>
    <property type="match status" value="1"/>
</dbReference>